<dbReference type="HOGENOM" id="CLU_3273438_0_0_11"/>
<gene>
    <name evidence="1" type="ordered locus">B005_1305</name>
</gene>
<organism evidence="1 2">
    <name type="scientific">Nocardiopsis alba (strain ATCC BAA-2165 / BE74)</name>
    <dbReference type="NCBI Taxonomy" id="1205910"/>
    <lineage>
        <taxon>Bacteria</taxon>
        <taxon>Bacillati</taxon>
        <taxon>Actinomycetota</taxon>
        <taxon>Actinomycetes</taxon>
        <taxon>Streptosporangiales</taxon>
        <taxon>Nocardiopsidaceae</taxon>
        <taxon>Nocardiopsis</taxon>
    </lineage>
</organism>
<dbReference type="EMBL" id="CP003788">
    <property type="protein sequence ID" value="AFR09392.1"/>
    <property type="molecule type" value="Genomic_DNA"/>
</dbReference>
<name>J7LFQ0_NOCAA</name>
<accession>J7LFQ0</accession>
<reference evidence="2" key="2">
    <citation type="submission" date="2012-08" db="EMBL/GenBank/DDBJ databases">
        <title>Whole-genome sequence of Nocardiopsis alba strain ATCC BAA-2165 associated with honeybees.</title>
        <authorList>
            <person name="Qiao J."/>
            <person name="Chen L."/>
            <person name="Li Y."/>
            <person name="Wang J."/>
            <person name="Zhang W."/>
            <person name="Chen S."/>
        </authorList>
    </citation>
    <scope>NUCLEOTIDE SEQUENCE [LARGE SCALE GENOMIC DNA]</scope>
    <source>
        <strain evidence="2">ATCC BAA-2165 / BE74</strain>
    </source>
</reference>
<protein>
    <submittedName>
        <fullName evidence="1">Uncharacterized protein</fullName>
    </submittedName>
</protein>
<evidence type="ECO:0000313" key="1">
    <source>
        <dbReference type="EMBL" id="AFR09392.1"/>
    </source>
</evidence>
<dbReference type="KEGG" id="nal:B005_1305"/>
<dbReference type="AlphaFoldDB" id="J7LFQ0"/>
<proteinExistence type="predicted"/>
<evidence type="ECO:0000313" key="2">
    <source>
        <dbReference type="Proteomes" id="UP000003779"/>
    </source>
</evidence>
<reference evidence="1 2" key="1">
    <citation type="journal article" date="2012" name="J. Bacteriol.">
        <title>Whole-Genome Sequence of Nocardiopsis alba Strain ATCC BAA-2165, Associated with Honeybees.</title>
        <authorList>
            <person name="Qiao J."/>
            <person name="Chen L."/>
            <person name="Li Y."/>
            <person name="Wang J."/>
            <person name="Zhang W."/>
            <person name="Chen S."/>
        </authorList>
    </citation>
    <scope>NUCLEOTIDE SEQUENCE [LARGE SCALE GENOMIC DNA]</scope>
    <source>
        <strain evidence="2">ATCC BAA-2165 / BE74</strain>
    </source>
</reference>
<dbReference type="Proteomes" id="UP000003779">
    <property type="component" value="Chromosome"/>
</dbReference>
<sequence>MSTMAPARRARQGRATMAGRLVRESVRFFQGGPLSPSEPTA</sequence>